<dbReference type="GeneID" id="31006657"/>
<keyword evidence="1" id="KW-0732">Signal</keyword>
<name>A0A225AQ28_TALAT</name>
<proteinExistence type="predicted"/>
<feature type="chain" id="PRO_5012307738" evidence="1">
    <location>
        <begin position="20"/>
        <end position="82"/>
    </location>
</feature>
<gene>
    <name evidence="2" type="ORF">UA08_06901</name>
</gene>
<evidence type="ECO:0000256" key="1">
    <source>
        <dbReference type="SAM" id="SignalP"/>
    </source>
</evidence>
<dbReference type="Proteomes" id="UP000214365">
    <property type="component" value="Unassembled WGS sequence"/>
</dbReference>
<organism evidence="2 3">
    <name type="scientific">Talaromyces atroroseus</name>
    <dbReference type="NCBI Taxonomy" id="1441469"/>
    <lineage>
        <taxon>Eukaryota</taxon>
        <taxon>Fungi</taxon>
        <taxon>Dikarya</taxon>
        <taxon>Ascomycota</taxon>
        <taxon>Pezizomycotina</taxon>
        <taxon>Eurotiomycetes</taxon>
        <taxon>Eurotiomycetidae</taxon>
        <taxon>Eurotiales</taxon>
        <taxon>Trichocomaceae</taxon>
        <taxon>Talaromyces</taxon>
        <taxon>Talaromyces sect. Trachyspermi</taxon>
    </lineage>
</organism>
<dbReference type="AlphaFoldDB" id="A0A225AQ28"/>
<feature type="signal peptide" evidence="1">
    <location>
        <begin position="1"/>
        <end position="19"/>
    </location>
</feature>
<dbReference type="RefSeq" id="XP_020117830.1">
    <property type="nucleotide sequence ID" value="XM_020262014.1"/>
</dbReference>
<dbReference type="EMBL" id="LFMY01000011">
    <property type="protein sequence ID" value="OKL57709.1"/>
    <property type="molecule type" value="Genomic_DNA"/>
</dbReference>
<keyword evidence="3" id="KW-1185">Reference proteome</keyword>
<sequence>MRITDIIIALASIGSLALALPVDTREEGAVLHKRNAAVVEDIVKPDPFLKRDTSEADIVKPDPFLKRDSSDVEDIVKPDPFL</sequence>
<evidence type="ECO:0000313" key="2">
    <source>
        <dbReference type="EMBL" id="OKL57709.1"/>
    </source>
</evidence>
<comment type="caution">
    <text evidence="2">The sequence shown here is derived from an EMBL/GenBank/DDBJ whole genome shotgun (WGS) entry which is preliminary data.</text>
</comment>
<protein>
    <submittedName>
        <fullName evidence="2">Uncharacterized protein</fullName>
    </submittedName>
</protein>
<accession>A0A225AQ28</accession>
<evidence type="ECO:0000313" key="3">
    <source>
        <dbReference type="Proteomes" id="UP000214365"/>
    </source>
</evidence>
<reference evidence="2 3" key="1">
    <citation type="submission" date="2015-06" db="EMBL/GenBank/DDBJ databases">
        <title>Talaromyces atroroseus IBT 11181 draft genome.</title>
        <authorList>
            <person name="Rasmussen K.B."/>
            <person name="Rasmussen S."/>
            <person name="Petersen B."/>
            <person name="Sicheritz-Ponten T."/>
            <person name="Mortensen U.H."/>
            <person name="Thrane U."/>
        </authorList>
    </citation>
    <scope>NUCLEOTIDE SEQUENCE [LARGE SCALE GENOMIC DNA]</scope>
    <source>
        <strain evidence="2 3">IBT 11181</strain>
    </source>
</reference>